<comment type="caution">
    <text evidence="3">The sequence shown here is derived from an EMBL/GenBank/DDBJ whole genome shotgun (WGS) entry which is preliminary data.</text>
</comment>
<feature type="compositionally biased region" description="Basic and acidic residues" evidence="1">
    <location>
        <begin position="76"/>
        <end position="86"/>
    </location>
</feature>
<dbReference type="PANTHER" id="PTHR28219">
    <property type="entry name" value="UPF0642 PROTEIN YBL028C"/>
    <property type="match status" value="1"/>
</dbReference>
<protein>
    <recommendedName>
        <fullName evidence="2">DUF2423 domain-containing protein</fullName>
    </recommendedName>
</protein>
<dbReference type="PANTHER" id="PTHR28219:SF1">
    <property type="entry name" value="UPF0642 PROTEIN YBL028C"/>
    <property type="match status" value="1"/>
</dbReference>
<gene>
    <name evidence="3" type="ORF">BCR34DRAFT_555322</name>
</gene>
<evidence type="ECO:0000259" key="2">
    <source>
        <dbReference type="Pfam" id="PF10338"/>
    </source>
</evidence>
<dbReference type="InterPro" id="IPR019434">
    <property type="entry name" value="DUF2423"/>
</dbReference>
<feature type="compositionally biased region" description="Basic residues" evidence="1">
    <location>
        <begin position="97"/>
        <end position="114"/>
    </location>
</feature>
<feature type="domain" description="DUF2423" evidence="2">
    <location>
        <begin position="1"/>
        <end position="44"/>
    </location>
</feature>
<evidence type="ECO:0000313" key="4">
    <source>
        <dbReference type="Proteomes" id="UP000193144"/>
    </source>
</evidence>
<proteinExistence type="predicted"/>
<dbReference type="OrthoDB" id="4087970at2759"/>
<evidence type="ECO:0000313" key="3">
    <source>
        <dbReference type="EMBL" id="ORY17689.1"/>
    </source>
</evidence>
<evidence type="ECO:0000256" key="1">
    <source>
        <dbReference type="SAM" id="MobiDB-lite"/>
    </source>
</evidence>
<name>A0A1Y2A594_9PLEO</name>
<dbReference type="Pfam" id="PF10338">
    <property type="entry name" value="YBL028C_N"/>
    <property type="match status" value="1"/>
</dbReference>
<dbReference type="EMBL" id="MCFA01000011">
    <property type="protein sequence ID" value="ORY17689.1"/>
    <property type="molecule type" value="Genomic_DNA"/>
</dbReference>
<dbReference type="Proteomes" id="UP000193144">
    <property type="component" value="Unassembled WGS sequence"/>
</dbReference>
<dbReference type="GO" id="GO:0030687">
    <property type="term" value="C:preribosome, large subunit precursor"/>
    <property type="evidence" value="ECO:0007669"/>
    <property type="project" value="TreeGrafter"/>
</dbReference>
<accession>A0A1Y2A594</accession>
<reference evidence="3 4" key="1">
    <citation type="submission" date="2016-07" db="EMBL/GenBank/DDBJ databases">
        <title>Pervasive Adenine N6-methylation of Active Genes in Fungi.</title>
        <authorList>
            <consortium name="DOE Joint Genome Institute"/>
            <person name="Mondo S.J."/>
            <person name="Dannebaum R.O."/>
            <person name="Kuo R.C."/>
            <person name="Labutti K."/>
            <person name="Haridas S."/>
            <person name="Kuo A."/>
            <person name="Salamov A."/>
            <person name="Ahrendt S.R."/>
            <person name="Lipzen A."/>
            <person name="Sullivan W."/>
            <person name="Andreopoulos W.B."/>
            <person name="Clum A."/>
            <person name="Lindquist E."/>
            <person name="Daum C."/>
            <person name="Ramamoorthy G.K."/>
            <person name="Gryganskyi A."/>
            <person name="Culley D."/>
            <person name="Magnuson J.K."/>
            <person name="James T.Y."/>
            <person name="O'Malley M.A."/>
            <person name="Stajich J.E."/>
            <person name="Spatafora J.W."/>
            <person name="Visel A."/>
            <person name="Grigoriev I.V."/>
        </authorList>
    </citation>
    <scope>NUCLEOTIDE SEQUENCE [LARGE SCALE GENOMIC DNA]</scope>
    <source>
        <strain evidence="3 4">CBS 115471</strain>
    </source>
</reference>
<keyword evidence="4" id="KW-1185">Reference proteome</keyword>
<feature type="region of interest" description="Disordered" evidence="1">
    <location>
        <begin position="1"/>
        <end position="26"/>
    </location>
</feature>
<feature type="region of interest" description="Disordered" evidence="1">
    <location>
        <begin position="38"/>
        <end position="142"/>
    </location>
</feature>
<feature type="compositionally biased region" description="Basic residues" evidence="1">
    <location>
        <begin position="8"/>
        <end position="19"/>
    </location>
</feature>
<organism evidence="3 4">
    <name type="scientific">Clohesyomyces aquaticus</name>
    <dbReference type="NCBI Taxonomy" id="1231657"/>
    <lineage>
        <taxon>Eukaryota</taxon>
        <taxon>Fungi</taxon>
        <taxon>Dikarya</taxon>
        <taxon>Ascomycota</taxon>
        <taxon>Pezizomycotina</taxon>
        <taxon>Dothideomycetes</taxon>
        <taxon>Pleosporomycetidae</taxon>
        <taxon>Pleosporales</taxon>
        <taxon>Lindgomycetaceae</taxon>
        <taxon>Clohesyomyces</taxon>
    </lineage>
</organism>
<sequence length="142" mass="16024">MAKGLRSSVKKANRTKLRSRVFGPVEAARNERLHEKLLELVNAPKPEPRQKPNNMDVDPPKASADVSLPADDTLSTDDKDMPKEMDIDGDAATSAKSTKKRVHRSKLNRRRKPRNQITFPQSRGKGALKPFSESRTRVSKRR</sequence>
<dbReference type="AlphaFoldDB" id="A0A1Y2A594"/>